<evidence type="ECO:0000313" key="4">
    <source>
        <dbReference type="Proteomes" id="UP000050902"/>
    </source>
</evidence>
<dbReference type="EMBL" id="LDJG01000037">
    <property type="protein sequence ID" value="KRG54029.1"/>
    <property type="molecule type" value="Genomic_DNA"/>
</dbReference>
<organism evidence="3 4">
    <name type="scientific">Stenotrophomonas nitritireducens</name>
    <dbReference type="NCBI Taxonomy" id="83617"/>
    <lineage>
        <taxon>Bacteria</taxon>
        <taxon>Pseudomonadati</taxon>
        <taxon>Pseudomonadota</taxon>
        <taxon>Gammaproteobacteria</taxon>
        <taxon>Lysobacterales</taxon>
        <taxon>Lysobacteraceae</taxon>
        <taxon>Stenotrophomonas</taxon>
    </lineage>
</organism>
<keyword evidence="2" id="KW-0812">Transmembrane</keyword>
<keyword evidence="2" id="KW-1133">Transmembrane helix</keyword>
<feature type="transmembrane region" description="Helical" evidence="2">
    <location>
        <begin position="23"/>
        <end position="55"/>
    </location>
</feature>
<dbReference type="Proteomes" id="UP000050902">
    <property type="component" value="Unassembled WGS sequence"/>
</dbReference>
<evidence type="ECO:0008006" key="5">
    <source>
        <dbReference type="Google" id="ProtNLM"/>
    </source>
</evidence>
<keyword evidence="4" id="KW-1185">Reference proteome</keyword>
<sequence length="110" mass="11694">MGFFMAFIALLLTEHARRRWPRIVIGMGLAGFGGMFMGVWAVPMAMSCALLLAWANWLKPLADAVLLALYGLVSALMGSAKRSRRSPSGRGRRWIGAGGRSGGGGAPGSW</sequence>
<proteinExistence type="predicted"/>
<name>A0ABR5NG12_9GAMM</name>
<evidence type="ECO:0000256" key="2">
    <source>
        <dbReference type="SAM" id="Phobius"/>
    </source>
</evidence>
<comment type="caution">
    <text evidence="3">The sequence shown here is derived from an EMBL/GenBank/DDBJ whole genome shotgun (WGS) entry which is preliminary data.</text>
</comment>
<feature type="compositionally biased region" description="Gly residues" evidence="1">
    <location>
        <begin position="96"/>
        <end position="110"/>
    </location>
</feature>
<evidence type="ECO:0000256" key="1">
    <source>
        <dbReference type="SAM" id="MobiDB-lite"/>
    </source>
</evidence>
<gene>
    <name evidence="3" type="ORF">ABB22_17055</name>
</gene>
<feature type="compositionally biased region" description="Basic residues" evidence="1">
    <location>
        <begin position="81"/>
        <end position="93"/>
    </location>
</feature>
<evidence type="ECO:0000313" key="3">
    <source>
        <dbReference type="EMBL" id="KRG54029.1"/>
    </source>
</evidence>
<protein>
    <recommendedName>
        <fullName evidence="5">Transmembrane protein</fullName>
    </recommendedName>
</protein>
<keyword evidence="2" id="KW-0472">Membrane</keyword>
<feature type="transmembrane region" description="Helical" evidence="2">
    <location>
        <begin position="61"/>
        <end position="80"/>
    </location>
</feature>
<feature type="region of interest" description="Disordered" evidence="1">
    <location>
        <begin position="78"/>
        <end position="110"/>
    </location>
</feature>
<reference evidence="3 4" key="1">
    <citation type="submission" date="2015-05" db="EMBL/GenBank/DDBJ databases">
        <title>Genome sequencing and analysis of members of genus Stenotrophomonas.</title>
        <authorList>
            <person name="Patil P.P."/>
            <person name="Midha S."/>
            <person name="Patil P.B."/>
        </authorList>
    </citation>
    <scope>NUCLEOTIDE SEQUENCE [LARGE SCALE GENOMIC DNA]</scope>
    <source>
        <strain evidence="3 4">DSM 12575</strain>
    </source>
</reference>
<accession>A0ABR5NG12</accession>